<comment type="caution">
    <text evidence="2">The sequence shown here is derived from an EMBL/GenBank/DDBJ whole genome shotgun (WGS) entry which is preliminary data.</text>
</comment>
<evidence type="ECO:0000256" key="1">
    <source>
        <dbReference type="SAM" id="MobiDB-lite"/>
    </source>
</evidence>
<keyword evidence="3" id="KW-1185">Reference proteome</keyword>
<evidence type="ECO:0000313" key="3">
    <source>
        <dbReference type="Proteomes" id="UP000218231"/>
    </source>
</evidence>
<accession>A0A2A2JAY9</accession>
<dbReference type="EMBL" id="LIAE01010558">
    <property type="protein sequence ID" value="PAV58759.1"/>
    <property type="molecule type" value="Genomic_DNA"/>
</dbReference>
<evidence type="ECO:0000313" key="2">
    <source>
        <dbReference type="EMBL" id="PAV58759.1"/>
    </source>
</evidence>
<name>A0A2A2JAY9_9BILA</name>
<feature type="region of interest" description="Disordered" evidence="1">
    <location>
        <begin position="104"/>
        <end position="147"/>
    </location>
</feature>
<reference evidence="2 3" key="1">
    <citation type="journal article" date="2017" name="Curr. Biol.">
        <title>Genome architecture and evolution of a unichromosomal asexual nematode.</title>
        <authorList>
            <person name="Fradin H."/>
            <person name="Zegar C."/>
            <person name="Gutwein M."/>
            <person name="Lucas J."/>
            <person name="Kovtun M."/>
            <person name="Corcoran D."/>
            <person name="Baugh L.R."/>
            <person name="Kiontke K."/>
            <person name="Gunsalus K."/>
            <person name="Fitch D.H."/>
            <person name="Piano F."/>
        </authorList>
    </citation>
    <scope>NUCLEOTIDE SEQUENCE [LARGE SCALE GENOMIC DNA]</scope>
    <source>
        <strain evidence="2">PF1309</strain>
    </source>
</reference>
<dbReference type="AlphaFoldDB" id="A0A2A2JAY9"/>
<proteinExistence type="predicted"/>
<protein>
    <submittedName>
        <fullName evidence="2">Uncharacterized protein</fullName>
    </submittedName>
</protein>
<gene>
    <name evidence="2" type="ORF">WR25_10823</name>
</gene>
<dbReference type="OrthoDB" id="5872417at2759"/>
<feature type="compositionally biased region" description="Acidic residues" evidence="1">
    <location>
        <begin position="109"/>
        <end position="121"/>
    </location>
</feature>
<organism evidence="2 3">
    <name type="scientific">Diploscapter pachys</name>
    <dbReference type="NCBI Taxonomy" id="2018661"/>
    <lineage>
        <taxon>Eukaryota</taxon>
        <taxon>Metazoa</taxon>
        <taxon>Ecdysozoa</taxon>
        <taxon>Nematoda</taxon>
        <taxon>Chromadorea</taxon>
        <taxon>Rhabditida</taxon>
        <taxon>Rhabditina</taxon>
        <taxon>Rhabditomorpha</taxon>
        <taxon>Rhabditoidea</taxon>
        <taxon>Rhabditidae</taxon>
        <taxon>Diploscapter</taxon>
    </lineage>
</organism>
<sequence>MERAQRKVSKNEEPPLPDLNRLSINIVRKKSHEIAPAVKDTTYILYDKPVWDNAELREELLDSDADDYLNANPPTEIGDNESTLDEIINAAQHDVLSNPIEHLHADETLFSDEDENAEDSVDLPSPKRGKLLKNSSVAYEGSLDAGT</sequence>
<dbReference type="Proteomes" id="UP000218231">
    <property type="component" value="Unassembled WGS sequence"/>
</dbReference>